<keyword evidence="2" id="KW-1133">Transmembrane helix</keyword>
<gene>
    <name evidence="3" type="ORF">LSAT_V11C100003340</name>
</gene>
<feature type="transmembrane region" description="Helical" evidence="2">
    <location>
        <begin position="171"/>
        <end position="192"/>
    </location>
</feature>
<feature type="region of interest" description="Disordered" evidence="1">
    <location>
        <begin position="1"/>
        <end position="75"/>
    </location>
</feature>
<dbReference type="Proteomes" id="UP000235145">
    <property type="component" value="Unassembled WGS sequence"/>
</dbReference>
<feature type="compositionally biased region" description="Polar residues" evidence="1">
    <location>
        <begin position="28"/>
        <end position="41"/>
    </location>
</feature>
<dbReference type="InterPro" id="IPR006461">
    <property type="entry name" value="PLAC_motif_containing"/>
</dbReference>
<feature type="compositionally biased region" description="Polar residues" evidence="1">
    <location>
        <begin position="50"/>
        <end position="65"/>
    </location>
</feature>
<sequence>MQPNQAPISSHHEQPPPPPPPPPPPWAVTSQSTPHYQQSTMVVPPPLHYQTYNPQMFPGQSQPGTTGALPPHFYHMQPGASSSGARYPYSLSPRRSNPGHLYPDHERDWSTGLFQCTSNIKNCFVTTLCPCITFGEIAEILTEGHTLNFSFTMEMDAAWYEPATLCACLGAASFVFIFMLWLTFPYTCLYRVKMRKKYKLKGSLLEDCLINAFCGWCALCQQYRELDHQGFNVSIGWHENKRRESQAVAVFRLIPPEEQEMSR</sequence>
<feature type="compositionally biased region" description="Pro residues" evidence="1">
    <location>
        <begin position="15"/>
        <end position="26"/>
    </location>
</feature>
<evidence type="ECO:0008006" key="5">
    <source>
        <dbReference type="Google" id="ProtNLM"/>
    </source>
</evidence>
<protein>
    <recommendedName>
        <fullName evidence="5">PLAC8 motif-containing protein</fullName>
    </recommendedName>
</protein>
<keyword evidence="4" id="KW-1185">Reference proteome</keyword>
<evidence type="ECO:0000256" key="2">
    <source>
        <dbReference type="SAM" id="Phobius"/>
    </source>
</evidence>
<dbReference type="SUPFAM" id="SSF101447">
    <property type="entry name" value="Formin homology 2 domain (FH2 domain)"/>
    <property type="match status" value="1"/>
</dbReference>
<organism evidence="3 4">
    <name type="scientific">Lactuca sativa</name>
    <name type="common">Garden lettuce</name>
    <dbReference type="NCBI Taxonomy" id="4236"/>
    <lineage>
        <taxon>Eukaryota</taxon>
        <taxon>Viridiplantae</taxon>
        <taxon>Streptophyta</taxon>
        <taxon>Embryophyta</taxon>
        <taxon>Tracheophyta</taxon>
        <taxon>Spermatophyta</taxon>
        <taxon>Magnoliopsida</taxon>
        <taxon>eudicotyledons</taxon>
        <taxon>Gunneridae</taxon>
        <taxon>Pentapetalae</taxon>
        <taxon>asterids</taxon>
        <taxon>campanulids</taxon>
        <taxon>Asterales</taxon>
        <taxon>Asteraceae</taxon>
        <taxon>Cichorioideae</taxon>
        <taxon>Cichorieae</taxon>
        <taxon>Lactucinae</taxon>
        <taxon>Lactuca</taxon>
    </lineage>
</organism>
<dbReference type="AlphaFoldDB" id="A0A9R1WS10"/>
<keyword evidence="2" id="KW-0472">Membrane</keyword>
<comment type="caution">
    <text evidence="3">The sequence shown here is derived from an EMBL/GenBank/DDBJ whole genome shotgun (WGS) entry which is preliminary data.</text>
</comment>
<dbReference type="NCBIfam" id="TIGR01571">
    <property type="entry name" value="A_thal_Cys_rich"/>
    <property type="match status" value="1"/>
</dbReference>
<evidence type="ECO:0000256" key="1">
    <source>
        <dbReference type="SAM" id="MobiDB-lite"/>
    </source>
</evidence>
<keyword evidence="2" id="KW-0812">Transmembrane</keyword>
<evidence type="ECO:0000313" key="3">
    <source>
        <dbReference type="EMBL" id="KAJ0228648.1"/>
    </source>
</evidence>
<accession>A0A9R1WS10</accession>
<reference evidence="3 4" key="1">
    <citation type="journal article" date="2017" name="Nat. Commun.">
        <title>Genome assembly with in vitro proximity ligation data and whole-genome triplication in lettuce.</title>
        <authorList>
            <person name="Reyes-Chin-Wo S."/>
            <person name="Wang Z."/>
            <person name="Yang X."/>
            <person name="Kozik A."/>
            <person name="Arikit S."/>
            <person name="Song C."/>
            <person name="Xia L."/>
            <person name="Froenicke L."/>
            <person name="Lavelle D.O."/>
            <person name="Truco M.J."/>
            <person name="Xia R."/>
            <person name="Zhu S."/>
            <person name="Xu C."/>
            <person name="Xu H."/>
            <person name="Xu X."/>
            <person name="Cox K."/>
            <person name="Korf I."/>
            <person name="Meyers B.C."/>
            <person name="Michelmore R.W."/>
        </authorList>
    </citation>
    <scope>NUCLEOTIDE SEQUENCE [LARGE SCALE GENOMIC DNA]</scope>
    <source>
        <strain evidence="4">cv. Salinas</strain>
        <tissue evidence="3">Seedlings</tissue>
    </source>
</reference>
<name>A0A9R1WS10_LACSA</name>
<proteinExistence type="predicted"/>
<dbReference type="PANTHER" id="PTHR15907">
    <property type="entry name" value="DUF614 FAMILY PROTEIN-RELATED"/>
    <property type="match status" value="1"/>
</dbReference>
<evidence type="ECO:0000313" key="4">
    <source>
        <dbReference type="Proteomes" id="UP000235145"/>
    </source>
</evidence>
<dbReference type="Pfam" id="PF04749">
    <property type="entry name" value="PLAC8"/>
    <property type="match status" value="1"/>
</dbReference>
<dbReference type="EMBL" id="NBSK02000001">
    <property type="protein sequence ID" value="KAJ0228648.1"/>
    <property type="molecule type" value="Genomic_DNA"/>
</dbReference>